<dbReference type="InterPro" id="IPR001087">
    <property type="entry name" value="GDSL"/>
</dbReference>
<dbReference type="OrthoDB" id="9764164at2"/>
<accession>A0A4R1L3S9</accession>
<keyword evidence="3" id="KW-1185">Reference proteome</keyword>
<sequence length="443" mass="45354">MPSTTLHFVRKAAVSSMAALLCGTLLSCGSSQKSMSSSGSSTENAGNFTTTVFIGDSLTAGFQNGSLLDTQQPNGWANLVATQAKAAITLPLIAPPGAPAVLQLVSLGPPPVINSASGVTTGRDNPSAQPTDLAVPGHKLNDLINAAPTAAPSTAEDIITNLVLGFPLGNSNTQLQEAVALQPTTLFVWIGANDALVADDTGMPSSMTQVSSFTTLYTQMMQTLTTKTKANLIVANIPDVTQSPVLTPAATVLAEISASSGIPQATLSAMLGITAGDLVNATGLQEAQKIVASQQQGPIDDAGFLSAAEVLQVQQTIDQYNQVIAQQVAAAGGTLVDIHALFAKLAAGITINNYNASLNFLGGLVGLDGVHPTNTGYALVANEFIDTMNSSLKTTIPDVDVSAIASADPLFGPNIKPSGSPNVMIPLNAAQRAGDMIRGWKPR</sequence>
<dbReference type="PANTHER" id="PTHR30383">
    <property type="entry name" value="THIOESTERASE 1/PROTEASE 1/LYSOPHOSPHOLIPASE L1"/>
    <property type="match status" value="1"/>
</dbReference>
<dbReference type="Proteomes" id="UP000295210">
    <property type="component" value="Unassembled WGS sequence"/>
</dbReference>
<dbReference type="PANTHER" id="PTHR30383:SF5">
    <property type="entry name" value="SGNH HYDROLASE-TYPE ESTERASE DOMAIN-CONTAINING PROTEIN"/>
    <property type="match status" value="1"/>
</dbReference>
<gene>
    <name evidence="2" type="ORF">C7378_2295</name>
</gene>
<dbReference type="GO" id="GO:0004622">
    <property type="term" value="F:phosphatidylcholine lysophospholipase activity"/>
    <property type="evidence" value="ECO:0007669"/>
    <property type="project" value="TreeGrafter"/>
</dbReference>
<comment type="caution">
    <text evidence="2">The sequence shown here is derived from an EMBL/GenBank/DDBJ whole genome shotgun (WGS) entry which is preliminary data.</text>
</comment>
<feature type="signal peptide" evidence="1">
    <location>
        <begin position="1"/>
        <end position="18"/>
    </location>
</feature>
<evidence type="ECO:0000313" key="2">
    <source>
        <dbReference type="EMBL" id="TCK72705.1"/>
    </source>
</evidence>
<dbReference type="AlphaFoldDB" id="A0A4R1L3S9"/>
<dbReference type="EMBL" id="SMGK01000003">
    <property type="protein sequence ID" value="TCK72705.1"/>
    <property type="molecule type" value="Genomic_DNA"/>
</dbReference>
<dbReference type="Gene3D" id="3.40.50.1110">
    <property type="entry name" value="SGNH hydrolase"/>
    <property type="match status" value="1"/>
</dbReference>
<name>A0A4R1L3S9_9BACT</name>
<dbReference type="InterPro" id="IPR051532">
    <property type="entry name" value="Ester_Hydrolysis_Enzymes"/>
</dbReference>
<feature type="chain" id="PRO_5020597979" evidence="1">
    <location>
        <begin position="19"/>
        <end position="443"/>
    </location>
</feature>
<dbReference type="InterPro" id="IPR036514">
    <property type="entry name" value="SGNH_hydro_sf"/>
</dbReference>
<reference evidence="2 3" key="1">
    <citation type="submission" date="2019-03" db="EMBL/GenBank/DDBJ databases">
        <title>Genomic Encyclopedia of Type Strains, Phase IV (KMG-IV): sequencing the most valuable type-strain genomes for metagenomic binning, comparative biology and taxonomic classification.</title>
        <authorList>
            <person name="Goeker M."/>
        </authorList>
    </citation>
    <scope>NUCLEOTIDE SEQUENCE [LARGE SCALE GENOMIC DNA]</scope>
    <source>
        <strain evidence="2 3">DSM 103428</strain>
    </source>
</reference>
<keyword evidence="1" id="KW-0732">Signal</keyword>
<evidence type="ECO:0000256" key="1">
    <source>
        <dbReference type="SAM" id="SignalP"/>
    </source>
</evidence>
<dbReference type="Pfam" id="PF00657">
    <property type="entry name" value="Lipase_GDSL"/>
    <property type="match status" value="1"/>
</dbReference>
<organism evidence="2 3">
    <name type="scientific">Acidipila rosea</name>
    <dbReference type="NCBI Taxonomy" id="768535"/>
    <lineage>
        <taxon>Bacteria</taxon>
        <taxon>Pseudomonadati</taxon>
        <taxon>Acidobacteriota</taxon>
        <taxon>Terriglobia</taxon>
        <taxon>Terriglobales</taxon>
        <taxon>Acidobacteriaceae</taxon>
        <taxon>Acidipila</taxon>
    </lineage>
</organism>
<evidence type="ECO:0000313" key="3">
    <source>
        <dbReference type="Proteomes" id="UP000295210"/>
    </source>
</evidence>
<dbReference type="SUPFAM" id="SSF52266">
    <property type="entry name" value="SGNH hydrolase"/>
    <property type="match status" value="1"/>
</dbReference>
<protein>
    <submittedName>
        <fullName evidence="2">Phospholipase/lecithinase/hemolysin</fullName>
    </submittedName>
</protein>
<proteinExistence type="predicted"/>